<dbReference type="InterPro" id="IPR007197">
    <property type="entry name" value="rSAM"/>
</dbReference>
<evidence type="ECO:0000256" key="5">
    <source>
        <dbReference type="ARBA" id="ARBA00023014"/>
    </source>
</evidence>
<evidence type="ECO:0000313" key="7">
    <source>
        <dbReference type="EMBL" id="ODA33063.1"/>
    </source>
</evidence>
<dbReference type="Gene3D" id="3.20.20.70">
    <property type="entry name" value="Aldolase class I"/>
    <property type="match status" value="1"/>
</dbReference>
<keyword evidence="3" id="KW-0479">Metal-binding</keyword>
<dbReference type="Proteomes" id="UP000094936">
    <property type="component" value="Unassembled WGS sequence"/>
</dbReference>
<gene>
    <name evidence="7" type="ORF">A8L45_11500</name>
</gene>
<evidence type="ECO:0000259" key="6">
    <source>
        <dbReference type="PROSITE" id="PS51918"/>
    </source>
</evidence>
<dbReference type="SUPFAM" id="SSF102114">
    <property type="entry name" value="Radical SAM enzymes"/>
    <property type="match status" value="1"/>
</dbReference>
<dbReference type="SFLD" id="SFLDG01067">
    <property type="entry name" value="SPASM/twitch_domain_containing"/>
    <property type="match status" value="1"/>
</dbReference>
<evidence type="ECO:0000256" key="4">
    <source>
        <dbReference type="ARBA" id="ARBA00023004"/>
    </source>
</evidence>
<comment type="caution">
    <text evidence="7">The sequence shown here is derived from an EMBL/GenBank/DDBJ whole genome shotgun (WGS) entry which is preliminary data.</text>
</comment>
<dbReference type="PANTHER" id="PTHR11228:SF7">
    <property type="entry name" value="PQQA PEPTIDE CYCLASE"/>
    <property type="match status" value="1"/>
</dbReference>
<sequence length="390" mass="44999">MKTKTSRKLDEGGFSRLTARAKQIASTRRGLKERPDWAAEVPQQVGIKMNNHCNLRCKHCFEWNDDGYHHQLSKSERGDEVSLAIVKKLLKSTEVSNAPFYLWGGEPLMYRNMKGLMDLLEQDPRWVTICTNGLLIDKHLDELKRIDDHLALLISLDGLEEDNDAIRGKGVFKRVQQTIENLLRLREENQFAGKISLCLTISDHTIGKLYDFVSYFSHLGIDSIYMVFPWYIPKNVAEEMDVWVRENLPWKQKKLAATNEYSWHGYTYHISPENIPALLKDIQRITDETWACRVRFHPNLDESEVERFVKGSTHPAENKTFCTAIRNRLDVLPNGDVSSCKFFPELDVGNLQLIPLKDVWHGQAYQAFRKQLHCGLMPVCSKCTLLYSTG</sequence>
<proteinExistence type="predicted"/>
<dbReference type="PANTHER" id="PTHR11228">
    <property type="entry name" value="RADICAL SAM DOMAIN PROTEIN"/>
    <property type="match status" value="1"/>
</dbReference>
<keyword evidence="8" id="KW-1185">Reference proteome</keyword>
<dbReference type="InterPro" id="IPR050377">
    <property type="entry name" value="Radical_SAM_PqqE_MftC-like"/>
</dbReference>
<dbReference type="GO" id="GO:0046872">
    <property type="term" value="F:metal ion binding"/>
    <property type="evidence" value="ECO:0007669"/>
    <property type="project" value="UniProtKB-KW"/>
</dbReference>
<dbReference type="Pfam" id="PF04055">
    <property type="entry name" value="Radical_SAM"/>
    <property type="match status" value="1"/>
</dbReference>
<evidence type="ECO:0000256" key="2">
    <source>
        <dbReference type="ARBA" id="ARBA00022691"/>
    </source>
</evidence>
<keyword evidence="4" id="KW-0408">Iron</keyword>
<evidence type="ECO:0000256" key="1">
    <source>
        <dbReference type="ARBA" id="ARBA00001966"/>
    </source>
</evidence>
<accession>A0A1C3EIL5</accession>
<dbReference type="SFLD" id="SFLDG01386">
    <property type="entry name" value="main_SPASM_domain-containing"/>
    <property type="match status" value="1"/>
</dbReference>
<dbReference type="AlphaFoldDB" id="A0A1C3EIL5"/>
<dbReference type="CDD" id="cd21109">
    <property type="entry name" value="SPASM"/>
    <property type="match status" value="1"/>
</dbReference>
<dbReference type="GO" id="GO:0051536">
    <property type="term" value="F:iron-sulfur cluster binding"/>
    <property type="evidence" value="ECO:0007669"/>
    <property type="project" value="UniProtKB-KW"/>
</dbReference>
<feature type="domain" description="Radical SAM core" evidence="6">
    <location>
        <begin position="39"/>
        <end position="259"/>
    </location>
</feature>
<dbReference type="GO" id="GO:0003824">
    <property type="term" value="F:catalytic activity"/>
    <property type="evidence" value="ECO:0007669"/>
    <property type="project" value="InterPro"/>
</dbReference>
<keyword evidence="5" id="KW-0411">Iron-sulfur</keyword>
<dbReference type="SFLD" id="SFLDS00029">
    <property type="entry name" value="Radical_SAM"/>
    <property type="match status" value="1"/>
</dbReference>
<protein>
    <recommendedName>
        <fullName evidence="6">Radical SAM core domain-containing protein</fullName>
    </recommendedName>
</protein>
<dbReference type="InterPro" id="IPR013785">
    <property type="entry name" value="Aldolase_TIM"/>
</dbReference>
<evidence type="ECO:0000313" key="8">
    <source>
        <dbReference type="Proteomes" id="UP000094936"/>
    </source>
</evidence>
<dbReference type="RefSeq" id="WP_068902376.1">
    <property type="nucleotide sequence ID" value="NZ_JBHUIF010000002.1"/>
</dbReference>
<dbReference type="PROSITE" id="PS51918">
    <property type="entry name" value="RADICAL_SAM"/>
    <property type="match status" value="1"/>
</dbReference>
<dbReference type="CDD" id="cd01335">
    <property type="entry name" value="Radical_SAM"/>
    <property type="match status" value="1"/>
</dbReference>
<dbReference type="InterPro" id="IPR058240">
    <property type="entry name" value="rSAM_sf"/>
</dbReference>
<dbReference type="STRING" id="1080227.A8L45_11500"/>
<keyword evidence="2" id="KW-0949">S-adenosyl-L-methionine</keyword>
<evidence type="ECO:0000256" key="3">
    <source>
        <dbReference type="ARBA" id="ARBA00022723"/>
    </source>
</evidence>
<dbReference type="Pfam" id="PF13186">
    <property type="entry name" value="SPASM"/>
    <property type="match status" value="1"/>
</dbReference>
<dbReference type="InterPro" id="IPR023885">
    <property type="entry name" value="4Fe4S-binding_SPASM_dom"/>
</dbReference>
<dbReference type="EMBL" id="LYBM01000019">
    <property type="protein sequence ID" value="ODA33063.1"/>
    <property type="molecule type" value="Genomic_DNA"/>
</dbReference>
<organism evidence="7 8">
    <name type="scientific">Veronia pacifica</name>
    <dbReference type="NCBI Taxonomy" id="1080227"/>
    <lineage>
        <taxon>Bacteria</taxon>
        <taxon>Pseudomonadati</taxon>
        <taxon>Pseudomonadota</taxon>
        <taxon>Gammaproteobacteria</taxon>
        <taxon>Vibrionales</taxon>
        <taxon>Vibrionaceae</taxon>
        <taxon>Veronia</taxon>
    </lineage>
</organism>
<comment type="cofactor">
    <cofactor evidence="1">
        <name>[4Fe-4S] cluster</name>
        <dbReference type="ChEBI" id="CHEBI:49883"/>
    </cofactor>
</comment>
<name>A0A1C3EIL5_9GAMM</name>
<dbReference type="OrthoDB" id="9782387at2"/>
<reference evidence="7 8" key="1">
    <citation type="submission" date="2016-05" db="EMBL/GenBank/DDBJ databases">
        <title>Genomic Taxonomy of the Vibrionaceae.</title>
        <authorList>
            <person name="Gomez-Gil B."/>
            <person name="Enciso-Ibarra J."/>
        </authorList>
    </citation>
    <scope>NUCLEOTIDE SEQUENCE [LARGE SCALE GENOMIC DNA]</scope>
    <source>
        <strain evidence="7 8">CAIM 1920</strain>
    </source>
</reference>